<keyword evidence="1" id="KW-1133">Transmembrane helix</keyword>
<proteinExistence type="predicted"/>
<dbReference type="AlphaFoldDB" id="B3TAE0"/>
<dbReference type="InterPro" id="IPR007445">
    <property type="entry name" value="PilO"/>
</dbReference>
<evidence type="ECO:0000256" key="1">
    <source>
        <dbReference type="SAM" id="Phobius"/>
    </source>
</evidence>
<accession>B3TAE0</accession>
<dbReference type="GO" id="GO:0043107">
    <property type="term" value="P:type IV pilus-dependent motility"/>
    <property type="evidence" value="ECO:0007669"/>
    <property type="project" value="InterPro"/>
</dbReference>
<sequence>MDKLFDKLPYDELDGIKFIHLLAGAVGIGLALFIAYYFTLYSATNTEFKMLAKQKVEAERTLKRYKGIVAKKDRVGKKLALVKGKFDSFKNQMPSQAEIPNLIQRMLAFGKDRKMKMVALTVEEGELKSFYKVIPLKVQLDGELWDTLDFIEYMQNLLRLVSFDSLILQVQSDKKSGARGEGATRGLIKTTLMVKTYSFLEGAEDRQSVKKEPSEKKGH</sequence>
<name>B3TAE0_9ARCH</name>
<dbReference type="PANTHER" id="PTHR39555:SF1">
    <property type="entry name" value="TYPE IV PILUS INNER MEMBRANE COMPONENT PILO"/>
    <property type="match status" value="1"/>
</dbReference>
<evidence type="ECO:0000313" key="2">
    <source>
        <dbReference type="EMBL" id="ABZ09549.1"/>
    </source>
</evidence>
<gene>
    <name evidence="2" type="ORF">ALOHA_HF4000APKG8D22ctg16g5</name>
</gene>
<dbReference type="Pfam" id="PF04350">
    <property type="entry name" value="PilO"/>
    <property type="match status" value="1"/>
</dbReference>
<reference evidence="2" key="1">
    <citation type="journal article" date="2008" name="ISME J.">
        <title>Genomic patterns of recombination, clonal divergence and environment in marine microbial populations.</title>
        <authorList>
            <person name="Konstantinidis K.T."/>
            <person name="Delong E.F."/>
        </authorList>
    </citation>
    <scope>NUCLEOTIDE SEQUENCE</scope>
</reference>
<dbReference type="PANTHER" id="PTHR39555">
    <property type="entry name" value="FIMBRIAL ASSEMBLY PROTEIN PILO-LIKE PROTEIN-RELATED"/>
    <property type="match status" value="1"/>
</dbReference>
<keyword evidence="1" id="KW-0472">Membrane</keyword>
<dbReference type="EMBL" id="EU016653">
    <property type="protein sequence ID" value="ABZ09549.1"/>
    <property type="molecule type" value="Genomic_DNA"/>
</dbReference>
<dbReference type="Gene3D" id="3.30.70.60">
    <property type="match status" value="1"/>
</dbReference>
<organism evidence="2">
    <name type="scientific">uncultured marine crenarchaeote HF4000_APKG8D22</name>
    <dbReference type="NCBI Taxonomy" id="455603"/>
    <lineage>
        <taxon>Archaea</taxon>
        <taxon>Nitrososphaerota</taxon>
        <taxon>Nitrososphaeria</taxon>
        <taxon>Nitrosopumilales</taxon>
        <taxon>environmental samples</taxon>
    </lineage>
</organism>
<dbReference type="InterPro" id="IPR014717">
    <property type="entry name" value="Transl_elong_EF1B/ribsomal_bS6"/>
</dbReference>
<keyword evidence="1" id="KW-0812">Transmembrane</keyword>
<feature type="transmembrane region" description="Helical" evidence="1">
    <location>
        <begin position="18"/>
        <end position="40"/>
    </location>
</feature>
<protein>
    <submittedName>
        <fullName evidence="2">Putative Pilus assembly protein, PilO</fullName>
    </submittedName>
</protein>